<dbReference type="SUPFAM" id="SSF53623">
    <property type="entry name" value="MurD-like peptide ligases, catalytic domain"/>
    <property type="match status" value="1"/>
</dbReference>
<evidence type="ECO:0000256" key="5">
    <source>
        <dbReference type="ARBA" id="ARBA00022618"/>
    </source>
</evidence>
<dbReference type="EMBL" id="FXZC01000002">
    <property type="protein sequence ID" value="SMX69978.1"/>
    <property type="molecule type" value="Genomic_DNA"/>
</dbReference>
<dbReference type="InterPro" id="IPR018109">
    <property type="entry name" value="Folylpolyglutamate_synth_CS"/>
</dbReference>
<evidence type="ECO:0000256" key="3">
    <source>
        <dbReference type="ARBA" id="ARBA00022490"/>
    </source>
</evidence>
<dbReference type="GO" id="GO:0008360">
    <property type="term" value="P:regulation of cell shape"/>
    <property type="evidence" value="ECO:0007669"/>
    <property type="project" value="UniProtKB-KW"/>
</dbReference>
<dbReference type="GeneID" id="99773171"/>
<comment type="similarity">
    <text evidence="9">Belongs to the MurCDEF family.</text>
</comment>
<dbReference type="InterPro" id="IPR004101">
    <property type="entry name" value="Mur_ligase_C"/>
</dbReference>
<feature type="binding site" evidence="9">
    <location>
        <begin position="143"/>
        <end position="149"/>
    </location>
    <ligand>
        <name>ATP</name>
        <dbReference type="ChEBI" id="CHEBI:30616"/>
    </ligand>
</feature>
<dbReference type="InterPro" id="IPR036565">
    <property type="entry name" value="Mur-like_cat_sf"/>
</dbReference>
<keyword evidence="9 10" id="KW-0961">Cell wall biogenesis/degradation</keyword>
<feature type="domain" description="Mur ligase central" evidence="12">
    <location>
        <begin position="141"/>
        <end position="333"/>
    </location>
</feature>
<keyword evidence="7 9" id="KW-0067">ATP-binding</keyword>
<evidence type="ECO:0000256" key="7">
    <source>
        <dbReference type="ARBA" id="ARBA00022840"/>
    </source>
</evidence>
<protein>
    <recommendedName>
        <fullName evidence="9 10">UDP-N-acetylmuramoylalanine--D-glutamate ligase</fullName>
        <ecNumber evidence="9 10">6.3.2.9</ecNumber>
    </recommendedName>
    <alternativeName>
        <fullName evidence="9">D-glutamic acid-adding enzyme</fullName>
    </alternativeName>
    <alternativeName>
        <fullName evidence="9">UDP-N-acetylmuramoyl-L-alanyl-D-glutamate synthetase</fullName>
    </alternativeName>
</protein>
<evidence type="ECO:0000256" key="6">
    <source>
        <dbReference type="ARBA" id="ARBA00022741"/>
    </source>
</evidence>
<keyword evidence="9 10" id="KW-0133">Cell shape</keyword>
<dbReference type="GO" id="GO:0051301">
    <property type="term" value="P:cell division"/>
    <property type="evidence" value="ECO:0007669"/>
    <property type="project" value="UniProtKB-KW"/>
</dbReference>
<dbReference type="GO" id="GO:0009252">
    <property type="term" value="P:peptidoglycan biosynthetic process"/>
    <property type="evidence" value="ECO:0007669"/>
    <property type="project" value="UniProtKB-UniRule"/>
</dbReference>
<evidence type="ECO:0000256" key="8">
    <source>
        <dbReference type="ARBA" id="ARBA00023306"/>
    </source>
</evidence>
<dbReference type="Gene3D" id="3.90.190.20">
    <property type="entry name" value="Mur ligase, C-terminal domain"/>
    <property type="match status" value="1"/>
</dbReference>
<gene>
    <name evidence="9" type="primary">murD</name>
    <name evidence="13" type="ORF">BC102111_00810</name>
</gene>
<dbReference type="PANTHER" id="PTHR43692">
    <property type="entry name" value="UDP-N-ACETYLMURAMOYLALANINE--D-GLUTAMATE LIGASE"/>
    <property type="match status" value="1"/>
</dbReference>
<dbReference type="AlphaFoldDB" id="A0A2H1I458"/>
<dbReference type="PROSITE" id="PS01011">
    <property type="entry name" value="FOLYLPOLYGLU_SYNT_1"/>
    <property type="match status" value="1"/>
</dbReference>
<comment type="pathway">
    <text evidence="2 9 10">Cell wall biogenesis; peptidoglycan biosynthesis.</text>
</comment>
<comment type="subcellular location">
    <subcellularLocation>
        <location evidence="1 9 10">Cytoplasm</location>
    </subcellularLocation>
</comment>
<evidence type="ECO:0000256" key="4">
    <source>
        <dbReference type="ARBA" id="ARBA00022598"/>
    </source>
</evidence>
<keyword evidence="4 9" id="KW-0436">Ligase</keyword>
<dbReference type="GO" id="GO:0004326">
    <property type="term" value="F:tetrahydrofolylpolyglutamate synthase activity"/>
    <property type="evidence" value="ECO:0007669"/>
    <property type="project" value="InterPro"/>
</dbReference>
<dbReference type="Pfam" id="PF02875">
    <property type="entry name" value="Mur_ligase_C"/>
    <property type="match status" value="1"/>
</dbReference>
<sequence>MATDPDLNYPLADRVPAALSGPSSSLAGLRILVTGLGVTGFPAAVHLGERGAEVVVIDGDTTRDLSEKTGILEVFDVDIRRGPAAVADLPEGRFDLVVTSPGWKPEQPVLAAAIAAGIPVIGEVELAWRIRGTNDAKWLAITGTNGKTTTTTMLESMLLAAGLRARACGNIGTPLLEAVLEPGLEVLAIELSSFQLHWEFSMSATSAVVLNLAPDHIDWHGSAEAYAADKAKIYHDVSTACVYNVADEATLRMVEDADVVAGARAIGFTTEIPRAGELGVVDERLVDRAFIPQRYTAAAELASLSDVAQAAGTPGRRPADHQIANALAAAALARSIDVPGQAIAQGLRDHAPGAHRMVTVAEADGVSWVDDSKATNTHAADASLSSLESIVWIAGGLPKGADFTDLLSRHGQRLKSLVLIGADDTALRQAAIAAVPDLEIVRIDPNLADDPNDPTVAPRERGAAVMDAAVAAAVDIASAGDTVLLAPAAASMDQFLDYTTRGDLFARAVHARTEA</sequence>
<name>A0A2H1I458_9MICO</name>
<dbReference type="Proteomes" id="UP000234333">
    <property type="component" value="Unassembled WGS sequence"/>
</dbReference>
<evidence type="ECO:0000259" key="11">
    <source>
        <dbReference type="Pfam" id="PF02875"/>
    </source>
</evidence>
<dbReference type="InterPro" id="IPR013221">
    <property type="entry name" value="Mur_ligase_cen"/>
</dbReference>
<comment type="catalytic activity">
    <reaction evidence="9 10">
        <text>UDP-N-acetyl-alpha-D-muramoyl-L-alanine + D-glutamate + ATP = UDP-N-acetyl-alpha-D-muramoyl-L-alanyl-D-glutamate + ADP + phosphate + H(+)</text>
        <dbReference type="Rhea" id="RHEA:16429"/>
        <dbReference type="ChEBI" id="CHEBI:15378"/>
        <dbReference type="ChEBI" id="CHEBI:29986"/>
        <dbReference type="ChEBI" id="CHEBI:30616"/>
        <dbReference type="ChEBI" id="CHEBI:43474"/>
        <dbReference type="ChEBI" id="CHEBI:83898"/>
        <dbReference type="ChEBI" id="CHEBI:83900"/>
        <dbReference type="ChEBI" id="CHEBI:456216"/>
        <dbReference type="EC" id="6.3.2.9"/>
    </reaction>
</comment>
<dbReference type="InterPro" id="IPR005762">
    <property type="entry name" value="MurD"/>
</dbReference>
<keyword evidence="6 9" id="KW-0547">Nucleotide-binding</keyword>
<proteinExistence type="inferred from homology"/>
<feature type="domain" description="Mur ligase C-terminal" evidence="11">
    <location>
        <begin position="355"/>
        <end position="488"/>
    </location>
</feature>
<dbReference type="HAMAP" id="MF_00639">
    <property type="entry name" value="MurD"/>
    <property type="match status" value="1"/>
</dbReference>
<organism evidence="13 14">
    <name type="scientific">Brevibacterium casei CIP 102111</name>
    <dbReference type="NCBI Taxonomy" id="1255625"/>
    <lineage>
        <taxon>Bacteria</taxon>
        <taxon>Bacillati</taxon>
        <taxon>Actinomycetota</taxon>
        <taxon>Actinomycetes</taxon>
        <taxon>Micrococcales</taxon>
        <taxon>Brevibacteriaceae</taxon>
        <taxon>Brevibacterium</taxon>
    </lineage>
</organism>
<dbReference type="Pfam" id="PF08245">
    <property type="entry name" value="Mur_ligase_M"/>
    <property type="match status" value="1"/>
</dbReference>
<evidence type="ECO:0000259" key="12">
    <source>
        <dbReference type="Pfam" id="PF08245"/>
    </source>
</evidence>
<keyword evidence="9 10" id="KW-0573">Peptidoglycan synthesis</keyword>
<dbReference type="GO" id="GO:0005737">
    <property type="term" value="C:cytoplasm"/>
    <property type="evidence" value="ECO:0007669"/>
    <property type="project" value="UniProtKB-SubCell"/>
</dbReference>
<comment type="function">
    <text evidence="9 10">Cell wall formation. Catalyzes the addition of glutamate to the nucleotide precursor UDP-N-acetylmuramoyl-L-alanine (UMA).</text>
</comment>
<dbReference type="Gene3D" id="3.40.1190.10">
    <property type="entry name" value="Mur-like, catalytic domain"/>
    <property type="match status" value="1"/>
</dbReference>
<evidence type="ECO:0000256" key="9">
    <source>
        <dbReference type="HAMAP-Rule" id="MF_00639"/>
    </source>
</evidence>
<accession>A0A2H1I458</accession>
<dbReference type="InterPro" id="IPR036615">
    <property type="entry name" value="Mur_ligase_C_dom_sf"/>
</dbReference>
<evidence type="ECO:0000256" key="2">
    <source>
        <dbReference type="ARBA" id="ARBA00004752"/>
    </source>
</evidence>
<dbReference type="GO" id="GO:0008764">
    <property type="term" value="F:UDP-N-acetylmuramoylalanine-D-glutamate ligase activity"/>
    <property type="evidence" value="ECO:0007669"/>
    <property type="project" value="UniProtKB-UniRule"/>
</dbReference>
<dbReference type="NCBIfam" id="TIGR01087">
    <property type="entry name" value="murD"/>
    <property type="match status" value="1"/>
</dbReference>
<evidence type="ECO:0000256" key="10">
    <source>
        <dbReference type="RuleBase" id="RU003664"/>
    </source>
</evidence>
<dbReference type="SUPFAM" id="SSF53244">
    <property type="entry name" value="MurD-like peptide ligases, peptide-binding domain"/>
    <property type="match status" value="1"/>
</dbReference>
<dbReference type="UniPathway" id="UPA00219"/>
<dbReference type="RefSeq" id="WP_101623681.1">
    <property type="nucleotide sequence ID" value="NZ_FXZC01000002.1"/>
</dbReference>
<evidence type="ECO:0000313" key="14">
    <source>
        <dbReference type="Proteomes" id="UP000234333"/>
    </source>
</evidence>
<dbReference type="GO" id="GO:0005524">
    <property type="term" value="F:ATP binding"/>
    <property type="evidence" value="ECO:0007669"/>
    <property type="project" value="UniProtKB-UniRule"/>
</dbReference>
<dbReference type="Pfam" id="PF21799">
    <property type="entry name" value="MurD-like_N"/>
    <property type="match status" value="1"/>
</dbReference>
<evidence type="ECO:0000313" key="13">
    <source>
        <dbReference type="EMBL" id="SMX69978.1"/>
    </source>
</evidence>
<reference evidence="13 14" key="1">
    <citation type="submission" date="2017-03" db="EMBL/GenBank/DDBJ databases">
        <authorList>
            <person name="Afonso C.L."/>
            <person name="Miller P.J."/>
            <person name="Scott M.A."/>
            <person name="Spackman E."/>
            <person name="Goraichik I."/>
            <person name="Dimitrov K.M."/>
            <person name="Suarez D.L."/>
            <person name="Swayne D.E."/>
        </authorList>
    </citation>
    <scope>NUCLEOTIDE SEQUENCE [LARGE SCALE GENOMIC DNA]</scope>
    <source>
        <strain evidence="13 14">CIP 102111</strain>
    </source>
</reference>
<dbReference type="PANTHER" id="PTHR43692:SF1">
    <property type="entry name" value="UDP-N-ACETYLMURAMOYLALANINE--D-GLUTAMATE LIGASE"/>
    <property type="match status" value="1"/>
</dbReference>
<evidence type="ECO:0000256" key="1">
    <source>
        <dbReference type="ARBA" id="ARBA00004496"/>
    </source>
</evidence>
<keyword evidence="5 9" id="KW-0132">Cell division</keyword>
<dbReference type="Gene3D" id="3.40.50.720">
    <property type="entry name" value="NAD(P)-binding Rossmann-like Domain"/>
    <property type="match status" value="1"/>
</dbReference>
<dbReference type="EC" id="6.3.2.9" evidence="9 10"/>
<dbReference type="SUPFAM" id="SSF51984">
    <property type="entry name" value="MurCD N-terminal domain"/>
    <property type="match status" value="1"/>
</dbReference>
<keyword evidence="3 9" id="KW-0963">Cytoplasm</keyword>
<dbReference type="GO" id="GO:0071555">
    <property type="term" value="P:cell wall organization"/>
    <property type="evidence" value="ECO:0007669"/>
    <property type="project" value="UniProtKB-KW"/>
</dbReference>
<keyword evidence="8 9" id="KW-0131">Cell cycle</keyword>